<gene>
    <name evidence="3" type="ORF">AGR2A_Lc60105</name>
</gene>
<evidence type="ECO:0000256" key="2">
    <source>
        <dbReference type="SAM" id="SignalP"/>
    </source>
</evidence>
<keyword evidence="4" id="KW-1185">Reference proteome</keyword>
<dbReference type="PANTHER" id="PTHR30006">
    <property type="entry name" value="THIAMINE-BINDING PERIPLASMIC PROTEIN-RELATED"/>
    <property type="match status" value="1"/>
</dbReference>
<reference evidence="3 4" key="1">
    <citation type="submission" date="2016-01" db="EMBL/GenBank/DDBJ databases">
        <authorList>
            <person name="Regsiter A."/>
            <person name="william w."/>
        </authorList>
    </citation>
    <scope>NUCLEOTIDE SEQUENCE [LARGE SCALE GENOMIC DNA]</scope>
    <source>
        <strain evidence="3 4">CFBP 5494</strain>
    </source>
</reference>
<name>A0A9W5B4V1_9HYPH</name>
<dbReference type="EMBL" id="FBVY01000035">
    <property type="protein sequence ID" value="CUW98675.1"/>
    <property type="molecule type" value="Genomic_DNA"/>
</dbReference>
<evidence type="ECO:0000313" key="4">
    <source>
        <dbReference type="Proteomes" id="UP000191933"/>
    </source>
</evidence>
<comment type="caution">
    <text evidence="3">The sequence shown here is derived from an EMBL/GenBank/DDBJ whole genome shotgun (WGS) entry which is preliminary data.</text>
</comment>
<dbReference type="AlphaFoldDB" id="A0A9W5B4V1"/>
<organism evidence="3 4">
    <name type="scientific">Agrobacterium genomosp. 2 str. CFBP 5494</name>
    <dbReference type="NCBI Taxonomy" id="1183436"/>
    <lineage>
        <taxon>Bacteria</taxon>
        <taxon>Pseudomonadati</taxon>
        <taxon>Pseudomonadota</taxon>
        <taxon>Alphaproteobacteria</taxon>
        <taxon>Hyphomicrobiales</taxon>
        <taxon>Rhizobiaceae</taxon>
        <taxon>Rhizobium/Agrobacterium group</taxon>
        <taxon>Agrobacterium</taxon>
        <taxon>Agrobacterium tumefaciens complex</taxon>
    </lineage>
</organism>
<proteinExistence type="predicted"/>
<keyword evidence="1 2" id="KW-0732">Signal</keyword>
<dbReference type="Proteomes" id="UP000191933">
    <property type="component" value="Unassembled WGS sequence"/>
</dbReference>
<feature type="signal peptide" evidence="2">
    <location>
        <begin position="1"/>
        <end position="41"/>
    </location>
</feature>
<sequence>MGGQLVTIMARNNNGNERRRRGTASALCLGVSLALGGAAHAQEAFNLDELIAAAKKEKPITVYAVTGKIVDTAQAFTAKYGVQVSGKKVNEATQVELMIREHRAGNVVGDVSVATDVASAMGELLPAGIATSWTPPDIEGDIPQKLRDPLVVVSDPHVWTYNTEKYDTCPVTNIWQLTESRWKGKLAMLDLFDKPLYADWFNQIETHHDADVAKAYEDLYGKKLETGEKSATAAWVKAFAENAPLLTDSSSVADAAGAPGQTDPFFVITSVAKYRDNEAKGLKLGLCSGVKPFSGFLYPGFGLIAGQTKSPNAAKLFLHYLMTEEGIAPQTADGKLSGNMKIALPADEPSRVADHLDELMAFDAATAADDLDKREGWQDFWRVNYKK</sequence>
<dbReference type="SUPFAM" id="SSF53850">
    <property type="entry name" value="Periplasmic binding protein-like II"/>
    <property type="match status" value="1"/>
</dbReference>
<dbReference type="Gene3D" id="3.40.190.10">
    <property type="entry name" value="Periplasmic binding protein-like II"/>
    <property type="match status" value="2"/>
</dbReference>
<protein>
    <submittedName>
        <fullName evidence="3">Iron ABC transporter periplasmic solute-binding protein</fullName>
    </submittedName>
</protein>
<evidence type="ECO:0000313" key="3">
    <source>
        <dbReference type="EMBL" id="CUW98675.1"/>
    </source>
</evidence>
<evidence type="ECO:0000256" key="1">
    <source>
        <dbReference type="ARBA" id="ARBA00022729"/>
    </source>
</evidence>
<accession>A0A9W5B4V1</accession>
<dbReference type="Pfam" id="PF13531">
    <property type="entry name" value="SBP_bac_11"/>
    <property type="match status" value="1"/>
</dbReference>
<feature type="chain" id="PRO_5040908499" evidence="2">
    <location>
        <begin position="42"/>
        <end position="387"/>
    </location>
</feature>